<accession>A0A7J6XWC6</accession>
<protein>
    <recommendedName>
        <fullName evidence="3">C2H2-type domain-containing protein</fullName>
    </recommendedName>
</protein>
<gene>
    <name evidence="4" type="ORF">ECC02_008209</name>
</gene>
<name>A0A7J6XWC6_TRYCR</name>
<keyword evidence="1" id="KW-0863">Zinc-finger</keyword>
<feature type="region of interest" description="Disordered" evidence="2">
    <location>
        <begin position="283"/>
        <end position="345"/>
    </location>
</feature>
<keyword evidence="1" id="KW-0479">Metal-binding</keyword>
<dbReference type="InterPro" id="IPR013087">
    <property type="entry name" value="Znf_C2H2_type"/>
</dbReference>
<dbReference type="PROSITE" id="PS50157">
    <property type="entry name" value="ZINC_FINGER_C2H2_2"/>
    <property type="match status" value="1"/>
</dbReference>
<evidence type="ECO:0000259" key="3">
    <source>
        <dbReference type="PROSITE" id="PS50157"/>
    </source>
</evidence>
<feature type="compositionally biased region" description="Basic and acidic residues" evidence="2">
    <location>
        <begin position="537"/>
        <end position="546"/>
    </location>
</feature>
<dbReference type="PANTHER" id="PTHR40735:SF2">
    <property type="entry name" value="RNA-EDITING COMPLEX PROTEIN MP81"/>
    <property type="match status" value="1"/>
</dbReference>
<feature type="compositionally biased region" description="Basic and acidic residues" evidence="2">
    <location>
        <begin position="646"/>
        <end position="655"/>
    </location>
</feature>
<evidence type="ECO:0000256" key="1">
    <source>
        <dbReference type="PROSITE-ProRule" id="PRU00042"/>
    </source>
</evidence>
<comment type="caution">
    <text evidence="4">The sequence shown here is derived from an EMBL/GenBank/DDBJ whole genome shotgun (WGS) entry which is preliminary data.</text>
</comment>
<feature type="region of interest" description="Disordered" evidence="2">
    <location>
        <begin position="410"/>
        <end position="444"/>
    </location>
</feature>
<dbReference type="EMBL" id="JABDHM010000084">
    <property type="protein sequence ID" value="KAF5218854.1"/>
    <property type="molecule type" value="Genomic_DNA"/>
</dbReference>
<dbReference type="PANTHER" id="PTHR40735">
    <property type="entry name" value="RNA-EDITING COMPLEX PROTEIN MP42-RELATED"/>
    <property type="match status" value="1"/>
</dbReference>
<dbReference type="GO" id="GO:0008270">
    <property type="term" value="F:zinc ion binding"/>
    <property type="evidence" value="ECO:0007669"/>
    <property type="project" value="UniProtKB-KW"/>
</dbReference>
<dbReference type="VEuPathDB" id="TriTrypDB:ECC02_008209"/>
<evidence type="ECO:0000313" key="5">
    <source>
        <dbReference type="Proteomes" id="UP000583944"/>
    </source>
</evidence>
<reference evidence="4 5" key="1">
    <citation type="journal article" date="2019" name="Genome Biol. Evol.">
        <title>Nanopore Sequencing Significantly Improves Genome Assembly of the Protozoan Parasite Trypanosoma cruzi.</title>
        <authorList>
            <person name="Diaz-Viraque F."/>
            <person name="Pita S."/>
            <person name="Greif G."/>
            <person name="de Souza R.C.M."/>
            <person name="Iraola G."/>
            <person name="Robello C."/>
        </authorList>
    </citation>
    <scope>NUCLEOTIDE SEQUENCE [LARGE SCALE GENOMIC DNA]</scope>
    <source>
        <strain evidence="4 5">Berenice</strain>
    </source>
</reference>
<dbReference type="PROSITE" id="PS00028">
    <property type="entry name" value="ZINC_FINGER_C2H2_1"/>
    <property type="match status" value="1"/>
</dbReference>
<feature type="domain" description="C2H2-type" evidence="3">
    <location>
        <begin position="237"/>
        <end position="265"/>
    </location>
</feature>
<feature type="compositionally biased region" description="Low complexity" evidence="2">
    <location>
        <begin position="514"/>
        <end position="535"/>
    </location>
</feature>
<organism evidence="4 5">
    <name type="scientific">Trypanosoma cruzi</name>
    <dbReference type="NCBI Taxonomy" id="5693"/>
    <lineage>
        <taxon>Eukaryota</taxon>
        <taxon>Discoba</taxon>
        <taxon>Euglenozoa</taxon>
        <taxon>Kinetoplastea</taxon>
        <taxon>Metakinetoplastina</taxon>
        <taxon>Trypanosomatida</taxon>
        <taxon>Trypanosomatidae</taxon>
        <taxon>Trypanosoma</taxon>
        <taxon>Schizotrypanum</taxon>
    </lineage>
</organism>
<dbReference type="AlphaFoldDB" id="A0A7J6XWC6"/>
<keyword evidence="1" id="KW-0862">Zinc</keyword>
<evidence type="ECO:0000256" key="2">
    <source>
        <dbReference type="SAM" id="MobiDB-lite"/>
    </source>
</evidence>
<dbReference type="Gene3D" id="2.40.50.140">
    <property type="entry name" value="Nucleic acid-binding proteins"/>
    <property type="match status" value="1"/>
</dbReference>
<dbReference type="Proteomes" id="UP000583944">
    <property type="component" value="Unassembled WGS sequence"/>
</dbReference>
<proteinExistence type="predicted"/>
<dbReference type="InterPro" id="IPR017085">
    <property type="entry name" value="RNA_edit_cplx_Nase-su_MP81"/>
</dbReference>
<feature type="compositionally biased region" description="Polar residues" evidence="2">
    <location>
        <begin position="626"/>
        <end position="638"/>
    </location>
</feature>
<evidence type="ECO:0000313" key="4">
    <source>
        <dbReference type="EMBL" id="KAF5218854.1"/>
    </source>
</evidence>
<dbReference type="InterPro" id="IPR012340">
    <property type="entry name" value="NA-bd_OB-fold"/>
</dbReference>
<dbReference type="VEuPathDB" id="TriTrypDB:BCY84_16593"/>
<dbReference type="CDD" id="cd23512">
    <property type="entry name" value="KREPA1"/>
    <property type="match status" value="1"/>
</dbReference>
<feature type="region of interest" description="Disordered" evidence="2">
    <location>
        <begin position="615"/>
        <end position="655"/>
    </location>
</feature>
<feature type="region of interest" description="Disordered" evidence="2">
    <location>
        <begin position="498"/>
        <end position="551"/>
    </location>
</feature>
<feature type="compositionally biased region" description="Gly residues" evidence="2">
    <location>
        <begin position="306"/>
        <end position="322"/>
    </location>
</feature>
<feature type="compositionally biased region" description="Low complexity" evidence="2">
    <location>
        <begin position="283"/>
        <end position="293"/>
    </location>
</feature>
<sequence>MKRLTHRGRCRPAGILTCNAWRNWRRVSRASMAMAHFSDAFMILHNGPRSLRWVSTSSQTAGETAASASASCIPSSSAAGDDNSAVHADACGAREAFAPGEARELHFHEDFLFEEVDVHFLLLEEAHKKHGVLLNVPPQMSPSGTPPEVPEVMFPAVQLERLRGMQLAYEPTHLPPPLHTTGTRKLIIDDASPMLTVVTKASIASTPTTTKSATSAKGGGGTAVLVRHLPPDPTMRFHCTACGKAFRLEFSAEQHVKLKHPSDPKAAVGTGPGEGEIIEEAVATAVTPTSPARTAKETASKATGAEKGGPGASEHGTAGGVGAAESAKTQQPSKDGGSSGAEVSTAKMPYNKATLALPSEELVDELIKEIWDDVAARRDDIPKQNDPNAYVPFNTVVEGTADRRKEIEANAKPTARATPEGAAPGIKKPSMLSSGSMSAARVQKPGMSVPIKELVKKYPNPFGDSPNAVLQELEKEPINPFIPQEELEAQLQVARETPPLASTPNGVANGIPLGSKTKTSSVTASAASVTGTSSGRVQDKLKDRLRASRPSLTRSASLRRFVCPLCAEKQRKKAEAQDPNAIPSFRLLDALFDHVESAHEGEELSEEQLHSLYKTQRSSALHAPQPSGNSGTGKTSDSAVDPNTHAFKDDDTIGMREETIQDAVKAASLPEMLQKAAPPAAVEQKALNVHVRAGSNTVLLGRIADVQHGFIGTMAVTQYVLEIDGENATSNTGDEGAELSPESEKELIVIRCMGDNFPAALLKEQVRLGSTVLVQGTLRMNRHIDSASKRLHAYPFVQVVPPLGCVKVIG</sequence>
<dbReference type="PIRSF" id="PIRSF037001">
    <property type="entry name" value="RNA_ed_MP81"/>
    <property type="match status" value="1"/>
</dbReference>